<organism evidence="1">
    <name type="scientific">Tanacetum cinerariifolium</name>
    <name type="common">Dalmatian daisy</name>
    <name type="synonym">Chrysanthemum cinerariifolium</name>
    <dbReference type="NCBI Taxonomy" id="118510"/>
    <lineage>
        <taxon>Eukaryota</taxon>
        <taxon>Viridiplantae</taxon>
        <taxon>Streptophyta</taxon>
        <taxon>Embryophyta</taxon>
        <taxon>Tracheophyta</taxon>
        <taxon>Spermatophyta</taxon>
        <taxon>Magnoliopsida</taxon>
        <taxon>eudicotyledons</taxon>
        <taxon>Gunneridae</taxon>
        <taxon>Pentapetalae</taxon>
        <taxon>asterids</taxon>
        <taxon>campanulids</taxon>
        <taxon>Asterales</taxon>
        <taxon>Asteraceae</taxon>
        <taxon>Asteroideae</taxon>
        <taxon>Anthemideae</taxon>
        <taxon>Anthemidinae</taxon>
        <taxon>Tanacetum</taxon>
    </lineage>
</organism>
<protein>
    <submittedName>
        <fullName evidence="1">Uncharacterized protein</fullName>
    </submittedName>
</protein>
<evidence type="ECO:0000313" key="1">
    <source>
        <dbReference type="EMBL" id="GFD60296.1"/>
    </source>
</evidence>
<gene>
    <name evidence="1" type="ORF">Tci_932265</name>
</gene>
<proteinExistence type="predicted"/>
<sequence length="41" mass="4475">GGENFDGLHDNVGYREKEERIATAHYCGGPRYTVKGLGHVA</sequence>
<accession>A0A699XQT5</accession>
<name>A0A699XQT5_TANCI</name>
<dbReference type="AlphaFoldDB" id="A0A699XQT5"/>
<reference evidence="1" key="1">
    <citation type="journal article" date="2019" name="Sci. Rep.">
        <title>Draft genome of Tanacetum cinerariifolium, the natural source of mosquito coil.</title>
        <authorList>
            <person name="Yamashiro T."/>
            <person name="Shiraishi A."/>
            <person name="Satake H."/>
            <person name="Nakayama K."/>
        </authorList>
    </citation>
    <scope>NUCLEOTIDE SEQUENCE</scope>
</reference>
<feature type="non-terminal residue" evidence="1">
    <location>
        <position position="1"/>
    </location>
</feature>
<comment type="caution">
    <text evidence="1">The sequence shown here is derived from an EMBL/GenBank/DDBJ whole genome shotgun (WGS) entry which is preliminary data.</text>
</comment>
<dbReference type="EMBL" id="BKCJ011875969">
    <property type="protein sequence ID" value="GFD60296.1"/>
    <property type="molecule type" value="Genomic_DNA"/>
</dbReference>